<protein>
    <submittedName>
        <fullName evidence="1">Uncharacterized protein</fullName>
    </submittedName>
</protein>
<dbReference type="EMBL" id="JBHZOL010000089">
    <property type="protein sequence ID" value="MFE4107710.1"/>
    <property type="molecule type" value="Genomic_DNA"/>
</dbReference>
<name>A0ABW6IJD3_9CYAN</name>
<gene>
    <name evidence="1" type="ORF">ACFVKH_15560</name>
</gene>
<sequence length="173" mass="18676">MVHFRRWSTQFQWPVIQLAIAGLVAASLPLAAQRPALSNDFRDCAAALLAAGVETGVAAEACATALNPDDVAECVTDIKAQTELTLADVVYACRRVRRPLELANCTVDIHSNLLLTNSEAALTNCRRSLLPLRFSDCVVGLNQAASLELNNALERCIGAGYEPRDISPTFIPR</sequence>
<evidence type="ECO:0000313" key="2">
    <source>
        <dbReference type="Proteomes" id="UP001600165"/>
    </source>
</evidence>
<comment type="caution">
    <text evidence="1">The sequence shown here is derived from an EMBL/GenBank/DDBJ whole genome shotgun (WGS) entry which is preliminary data.</text>
</comment>
<organism evidence="1 2">
    <name type="scientific">Almyronema epifaneia S1</name>
    <dbReference type="NCBI Taxonomy" id="2991925"/>
    <lineage>
        <taxon>Bacteria</taxon>
        <taxon>Bacillati</taxon>
        <taxon>Cyanobacteriota</taxon>
        <taxon>Cyanophyceae</taxon>
        <taxon>Nodosilineales</taxon>
        <taxon>Nodosilineaceae</taxon>
        <taxon>Almyronema</taxon>
        <taxon>Almyronema epifaneia</taxon>
    </lineage>
</organism>
<dbReference type="RefSeq" id="WP_377966691.1">
    <property type="nucleotide sequence ID" value="NZ_JBHZOL010000089.1"/>
</dbReference>
<evidence type="ECO:0000313" key="1">
    <source>
        <dbReference type="EMBL" id="MFE4107710.1"/>
    </source>
</evidence>
<proteinExistence type="predicted"/>
<keyword evidence="2" id="KW-1185">Reference proteome</keyword>
<accession>A0ABW6IJD3</accession>
<reference evidence="1 2" key="1">
    <citation type="submission" date="2024-10" db="EMBL/GenBank/DDBJ databases">
        <authorList>
            <person name="Ratan Roy A."/>
            <person name="Morales Sandoval P.H."/>
            <person name="De Los Santos Villalobos S."/>
            <person name="Chakraborty S."/>
            <person name="Mukherjee J."/>
        </authorList>
    </citation>
    <scope>NUCLEOTIDE SEQUENCE [LARGE SCALE GENOMIC DNA]</scope>
    <source>
        <strain evidence="1 2">S1</strain>
    </source>
</reference>
<dbReference type="Proteomes" id="UP001600165">
    <property type="component" value="Unassembled WGS sequence"/>
</dbReference>